<name>A0A8J2L016_9HEXA</name>
<dbReference type="InterPro" id="IPR058353">
    <property type="entry name" value="DUF8040"/>
</dbReference>
<dbReference type="Pfam" id="PF26138">
    <property type="entry name" value="DUF8040"/>
    <property type="match status" value="1"/>
</dbReference>
<feature type="non-terminal residue" evidence="2">
    <location>
        <position position="77"/>
    </location>
</feature>
<comment type="caution">
    <text evidence="2">The sequence shown here is derived from an EMBL/GenBank/DDBJ whole genome shotgun (WGS) entry which is preliminary data.</text>
</comment>
<evidence type="ECO:0000313" key="2">
    <source>
        <dbReference type="EMBL" id="CAG7823896.1"/>
    </source>
</evidence>
<feature type="domain" description="DUF8040" evidence="1">
    <location>
        <begin position="2"/>
        <end position="76"/>
    </location>
</feature>
<feature type="non-terminal residue" evidence="2">
    <location>
        <position position="1"/>
    </location>
</feature>
<evidence type="ECO:0000259" key="1">
    <source>
        <dbReference type="Pfam" id="PF26138"/>
    </source>
</evidence>
<dbReference type="OrthoDB" id="6618525at2759"/>
<evidence type="ECO:0000313" key="3">
    <source>
        <dbReference type="Proteomes" id="UP000708208"/>
    </source>
</evidence>
<dbReference type="Proteomes" id="UP000708208">
    <property type="component" value="Unassembled WGS sequence"/>
</dbReference>
<dbReference type="AlphaFoldDB" id="A0A8J2L016"/>
<dbReference type="EMBL" id="CAJVCH010530939">
    <property type="protein sequence ID" value="CAG7823896.1"/>
    <property type="molecule type" value="Genomic_DNA"/>
</dbReference>
<protein>
    <recommendedName>
        <fullName evidence="1">DUF8040 domain-containing protein</fullName>
    </recommendedName>
</protein>
<accession>A0A8J2L016</accession>
<sequence>YFRMNKETFEEILSMLGDRLEHGQNHLRPISALERLAITMRFLAAGSSQVSLALNFRVSPSSVNVIIRETLEAICET</sequence>
<proteinExistence type="predicted"/>
<gene>
    <name evidence="2" type="ORF">AFUS01_LOCUS34085</name>
</gene>
<organism evidence="2 3">
    <name type="scientific">Allacma fusca</name>
    <dbReference type="NCBI Taxonomy" id="39272"/>
    <lineage>
        <taxon>Eukaryota</taxon>
        <taxon>Metazoa</taxon>
        <taxon>Ecdysozoa</taxon>
        <taxon>Arthropoda</taxon>
        <taxon>Hexapoda</taxon>
        <taxon>Collembola</taxon>
        <taxon>Symphypleona</taxon>
        <taxon>Sminthuridae</taxon>
        <taxon>Allacma</taxon>
    </lineage>
</organism>
<reference evidence="2" key="1">
    <citation type="submission" date="2021-06" db="EMBL/GenBank/DDBJ databases">
        <authorList>
            <person name="Hodson N. C."/>
            <person name="Mongue J. A."/>
            <person name="Jaron S. K."/>
        </authorList>
    </citation>
    <scope>NUCLEOTIDE SEQUENCE</scope>
</reference>
<keyword evidence="3" id="KW-1185">Reference proteome</keyword>